<evidence type="ECO:0000259" key="1">
    <source>
        <dbReference type="Pfam" id="PF13649"/>
    </source>
</evidence>
<dbReference type="EMBL" id="FQVN01000002">
    <property type="protein sequence ID" value="SHF15939.1"/>
    <property type="molecule type" value="Genomic_DNA"/>
</dbReference>
<dbReference type="GO" id="GO:0032259">
    <property type="term" value="P:methylation"/>
    <property type="evidence" value="ECO:0007669"/>
    <property type="project" value="UniProtKB-KW"/>
</dbReference>
<feature type="domain" description="Methyltransferase" evidence="1">
    <location>
        <begin position="47"/>
        <end position="145"/>
    </location>
</feature>
<organism evidence="2 3">
    <name type="scientific">Streptoalloteichus hindustanus</name>
    <dbReference type="NCBI Taxonomy" id="2017"/>
    <lineage>
        <taxon>Bacteria</taxon>
        <taxon>Bacillati</taxon>
        <taxon>Actinomycetota</taxon>
        <taxon>Actinomycetes</taxon>
        <taxon>Pseudonocardiales</taxon>
        <taxon>Pseudonocardiaceae</taxon>
        <taxon>Streptoalloteichus</taxon>
    </lineage>
</organism>
<dbReference type="AlphaFoldDB" id="A0A1M4ZD11"/>
<reference evidence="2 3" key="1">
    <citation type="submission" date="2016-11" db="EMBL/GenBank/DDBJ databases">
        <authorList>
            <person name="Jaros S."/>
            <person name="Januszkiewicz K."/>
            <person name="Wedrychowicz H."/>
        </authorList>
    </citation>
    <scope>NUCLEOTIDE SEQUENCE [LARGE SCALE GENOMIC DNA]</scope>
    <source>
        <strain evidence="2 3">DSM 44523</strain>
    </source>
</reference>
<keyword evidence="2" id="KW-0808">Transferase</keyword>
<dbReference type="SUPFAM" id="SSF53335">
    <property type="entry name" value="S-adenosyl-L-methionine-dependent methyltransferases"/>
    <property type="match status" value="1"/>
</dbReference>
<gene>
    <name evidence="2" type="ORF">SAMN05444320_102692</name>
</gene>
<dbReference type="InterPro" id="IPR050508">
    <property type="entry name" value="Methyltransf_Superfamily"/>
</dbReference>
<dbReference type="Proteomes" id="UP000184501">
    <property type="component" value="Unassembled WGS sequence"/>
</dbReference>
<dbReference type="Pfam" id="PF13649">
    <property type="entry name" value="Methyltransf_25"/>
    <property type="match status" value="1"/>
</dbReference>
<evidence type="ECO:0000313" key="2">
    <source>
        <dbReference type="EMBL" id="SHF15939.1"/>
    </source>
</evidence>
<sequence length="244" mass="27149">MPLARGWMVWAERAPERYDWAVRVMTLGRLDRIKDEIAERVGVGDAVLDIGCGTGTLAARCLARGARVTGLDASEPMLRRAAVRAANEGRAERLTLVHDNVVRIAQHFRDNQFDVVTATMVLGEIPRERLRPVFRECWRVLKPGGRLVVADECWPRTRPARALYRLGMAVLWIPQLLLLRRPLFPVHDLEGTVRDAGFRLVESRAYPGTSFRLVAAVKMPDATPVLNRCAPGVAAVGVGEAWVV</sequence>
<keyword evidence="2" id="KW-0489">Methyltransferase</keyword>
<proteinExistence type="predicted"/>
<name>A0A1M4ZD11_STRHI</name>
<dbReference type="NCBIfam" id="NF043040">
    <property type="entry name" value="corrin_prot_MT"/>
    <property type="match status" value="1"/>
</dbReference>
<evidence type="ECO:0000313" key="3">
    <source>
        <dbReference type="Proteomes" id="UP000184501"/>
    </source>
</evidence>
<protein>
    <submittedName>
        <fullName evidence="2">Demethylmenaquinone methyltransferase / 2-methoxy-6-polyprenyl-1,4-benzoquinol methylase</fullName>
    </submittedName>
</protein>
<dbReference type="InterPro" id="IPR029063">
    <property type="entry name" value="SAM-dependent_MTases_sf"/>
</dbReference>
<dbReference type="PANTHER" id="PTHR42912">
    <property type="entry name" value="METHYLTRANSFERASE"/>
    <property type="match status" value="1"/>
</dbReference>
<keyword evidence="3" id="KW-1185">Reference proteome</keyword>
<dbReference type="STRING" id="2017.SAMN05444320_102692"/>
<accession>A0A1M4ZD11</accession>
<dbReference type="CDD" id="cd02440">
    <property type="entry name" value="AdoMet_MTases"/>
    <property type="match status" value="1"/>
</dbReference>
<dbReference type="RefSeq" id="WP_073480882.1">
    <property type="nucleotide sequence ID" value="NZ_FQVN01000002.1"/>
</dbReference>
<dbReference type="Gene3D" id="3.40.50.150">
    <property type="entry name" value="Vaccinia Virus protein VP39"/>
    <property type="match status" value="1"/>
</dbReference>
<dbReference type="InterPro" id="IPR041698">
    <property type="entry name" value="Methyltransf_25"/>
</dbReference>
<dbReference type="GO" id="GO:0008168">
    <property type="term" value="F:methyltransferase activity"/>
    <property type="evidence" value="ECO:0007669"/>
    <property type="project" value="UniProtKB-KW"/>
</dbReference>